<dbReference type="GO" id="GO:0005737">
    <property type="term" value="C:cytoplasm"/>
    <property type="evidence" value="ECO:0007669"/>
    <property type="project" value="UniProtKB-SubCell"/>
</dbReference>
<dbReference type="EMBL" id="SSOB01000006">
    <property type="protein sequence ID" value="THF82734.1"/>
    <property type="molecule type" value="Genomic_DNA"/>
</dbReference>
<keyword evidence="4" id="KW-0902">Two-component regulatory system</keyword>
<name>A0A4S4C4Q6_9BACL</name>
<dbReference type="GO" id="GO:0000160">
    <property type="term" value="P:phosphorelay signal transduction system"/>
    <property type="evidence" value="ECO:0007669"/>
    <property type="project" value="UniProtKB-KW"/>
</dbReference>
<accession>A0A4S4C4Q6</accession>
<evidence type="ECO:0000256" key="4">
    <source>
        <dbReference type="ARBA" id="ARBA00023012"/>
    </source>
</evidence>
<feature type="modified residue" description="4-aspartylphosphate" evidence="8">
    <location>
        <position position="58"/>
    </location>
</feature>
<evidence type="ECO:0000256" key="2">
    <source>
        <dbReference type="ARBA" id="ARBA00022490"/>
    </source>
</evidence>
<dbReference type="SUPFAM" id="SSF52172">
    <property type="entry name" value="CheY-like"/>
    <property type="match status" value="1"/>
</dbReference>
<evidence type="ECO:0000259" key="9">
    <source>
        <dbReference type="PROSITE" id="PS01124"/>
    </source>
</evidence>
<keyword evidence="6" id="KW-0238">DNA-binding</keyword>
<dbReference type="Pfam" id="PF12833">
    <property type="entry name" value="HTH_18"/>
    <property type="match status" value="1"/>
</dbReference>
<feature type="domain" description="Response regulatory" evidence="10">
    <location>
        <begin position="6"/>
        <end position="123"/>
    </location>
</feature>
<dbReference type="OrthoDB" id="342399at2"/>
<dbReference type="GO" id="GO:0043565">
    <property type="term" value="F:sequence-specific DNA binding"/>
    <property type="evidence" value="ECO:0007669"/>
    <property type="project" value="InterPro"/>
</dbReference>
<feature type="domain" description="HTH araC/xylS-type" evidence="9">
    <location>
        <begin position="293"/>
        <end position="391"/>
    </location>
</feature>
<keyword evidence="5" id="KW-0805">Transcription regulation</keyword>
<evidence type="ECO:0000256" key="5">
    <source>
        <dbReference type="ARBA" id="ARBA00023015"/>
    </source>
</evidence>
<dbReference type="GO" id="GO:0003700">
    <property type="term" value="F:DNA-binding transcription factor activity"/>
    <property type="evidence" value="ECO:0007669"/>
    <property type="project" value="InterPro"/>
</dbReference>
<dbReference type="AlphaFoldDB" id="A0A4S4C4Q6"/>
<dbReference type="PROSITE" id="PS00041">
    <property type="entry name" value="HTH_ARAC_FAMILY_1"/>
    <property type="match status" value="1"/>
</dbReference>
<organism evidence="11 12">
    <name type="scientific">Cohnella fermenti</name>
    <dbReference type="NCBI Taxonomy" id="2565925"/>
    <lineage>
        <taxon>Bacteria</taxon>
        <taxon>Bacillati</taxon>
        <taxon>Bacillota</taxon>
        <taxon>Bacilli</taxon>
        <taxon>Bacillales</taxon>
        <taxon>Paenibacillaceae</taxon>
        <taxon>Cohnella</taxon>
    </lineage>
</organism>
<proteinExistence type="predicted"/>
<evidence type="ECO:0000259" key="10">
    <source>
        <dbReference type="PROSITE" id="PS50110"/>
    </source>
</evidence>
<keyword evidence="12" id="KW-1185">Reference proteome</keyword>
<dbReference type="Gene3D" id="1.10.10.60">
    <property type="entry name" value="Homeodomain-like"/>
    <property type="match status" value="2"/>
</dbReference>
<dbReference type="PROSITE" id="PS50110">
    <property type="entry name" value="RESPONSE_REGULATORY"/>
    <property type="match status" value="1"/>
</dbReference>
<keyword evidence="7" id="KW-0804">Transcription</keyword>
<evidence type="ECO:0000256" key="7">
    <source>
        <dbReference type="ARBA" id="ARBA00023163"/>
    </source>
</evidence>
<evidence type="ECO:0000256" key="6">
    <source>
        <dbReference type="ARBA" id="ARBA00023125"/>
    </source>
</evidence>
<dbReference type="PANTHER" id="PTHR42713:SF3">
    <property type="entry name" value="TRANSCRIPTIONAL REGULATORY PROTEIN HPTR"/>
    <property type="match status" value="1"/>
</dbReference>
<reference evidence="11 12" key="1">
    <citation type="submission" date="2019-04" db="EMBL/GenBank/DDBJ databases">
        <title>Cohnella sp. nov. isolated from preserved vegetables.</title>
        <authorList>
            <person name="Lin S.-Y."/>
            <person name="Hung M.-H."/>
            <person name="Young C.-C."/>
        </authorList>
    </citation>
    <scope>NUCLEOTIDE SEQUENCE [LARGE SCALE GENOMIC DNA]</scope>
    <source>
        <strain evidence="11 12">CC-MHH1044</strain>
    </source>
</reference>
<dbReference type="Gene3D" id="3.40.50.2300">
    <property type="match status" value="1"/>
</dbReference>
<dbReference type="PROSITE" id="PS01124">
    <property type="entry name" value="HTH_ARAC_FAMILY_2"/>
    <property type="match status" value="1"/>
</dbReference>
<dbReference type="CDD" id="cd17536">
    <property type="entry name" value="REC_YesN-like"/>
    <property type="match status" value="1"/>
</dbReference>
<evidence type="ECO:0000256" key="3">
    <source>
        <dbReference type="ARBA" id="ARBA00022553"/>
    </source>
</evidence>
<comment type="subcellular location">
    <subcellularLocation>
        <location evidence="1">Cytoplasm</location>
    </subcellularLocation>
</comment>
<dbReference type="InterPro" id="IPR051552">
    <property type="entry name" value="HptR"/>
</dbReference>
<dbReference type="Proteomes" id="UP000310636">
    <property type="component" value="Unassembled WGS sequence"/>
</dbReference>
<comment type="caution">
    <text evidence="11">The sequence shown here is derived from an EMBL/GenBank/DDBJ whole genome shotgun (WGS) entry which is preliminary data.</text>
</comment>
<dbReference type="InterPro" id="IPR009057">
    <property type="entry name" value="Homeodomain-like_sf"/>
</dbReference>
<evidence type="ECO:0000313" key="12">
    <source>
        <dbReference type="Proteomes" id="UP000310636"/>
    </source>
</evidence>
<evidence type="ECO:0000256" key="8">
    <source>
        <dbReference type="PROSITE-ProRule" id="PRU00169"/>
    </source>
</evidence>
<dbReference type="PANTHER" id="PTHR42713">
    <property type="entry name" value="HISTIDINE KINASE-RELATED"/>
    <property type="match status" value="1"/>
</dbReference>
<dbReference type="Pfam" id="PF00072">
    <property type="entry name" value="Response_reg"/>
    <property type="match status" value="1"/>
</dbReference>
<dbReference type="InterPro" id="IPR011006">
    <property type="entry name" value="CheY-like_superfamily"/>
</dbReference>
<evidence type="ECO:0000256" key="1">
    <source>
        <dbReference type="ARBA" id="ARBA00004496"/>
    </source>
</evidence>
<gene>
    <name evidence="11" type="ORF">E6C55_06650</name>
</gene>
<dbReference type="SMART" id="SM00448">
    <property type="entry name" value="REC"/>
    <property type="match status" value="1"/>
</dbReference>
<evidence type="ECO:0000313" key="11">
    <source>
        <dbReference type="EMBL" id="THF82734.1"/>
    </source>
</evidence>
<dbReference type="SUPFAM" id="SSF46689">
    <property type="entry name" value="Homeodomain-like"/>
    <property type="match status" value="2"/>
</dbReference>
<keyword evidence="2" id="KW-0963">Cytoplasm</keyword>
<dbReference type="InterPro" id="IPR018062">
    <property type="entry name" value="HTH_AraC-typ_CS"/>
</dbReference>
<keyword evidence="3 8" id="KW-0597">Phosphoprotein</keyword>
<dbReference type="SMART" id="SM00342">
    <property type="entry name" value="HTH_ARAC"/>
    <property type="match status" value="1"/>
</dbReference>
<protein>
    <submittedName>
        <fullName evidence="11">Response regulator</fullName>
    </submittedName>
</protein>
<sequence>MRNMRKVLIIDDEPWSRQVVKALGNWEALGLGVVGEAEDGRQGMAAIEALRPQIVITDMRMPGKDGVELLRELNERYPSLLLVVMSGFDDYAYLKQAVLSRAVDYLLKPLDPEELNAALGRCAAELERREAERGAPGMLGWRTPQLFREPSGLERYIEHRKRIHALLQEMNPVALGAAFGQLEALLRRELSAADDPRRLAAIGRDFLQRLEEFASAEGIAGNALALEAEAPLSENRPANGPESMPANERHREESHLGQWGNPGEMTTELSRLYAATISSIEARRRGRGRLDLEDVRGYLDRHYLDPVTLESVAQQFLVSKEHLSRAFKAHVGETLTDYVIRKRMEKARELIGAEGISIKQAAEMTGYPELAYFYRVFKKQFGYPPGELRGAGSRE</sequence>
<dbReference type="InterPro" id="IPR001789">
    <property type="entry name" value="Sig_transdc_resp-reg_receiver"/>
</dbReference>
<dbReference type="InterPro" id="IPR018060">
    <property type="entry name" value="HTH_AraC"/>
</dbReference>